<dbReference type="InterPro" id="IPR005650">
    <property type="entry name" value="BlaI_family"/>
</dbReference>
<dbReference type="Proteomes" id="UP000284472">
    <property type="component" value="Unassembled WGS sequence"/>
</dbReference>
<dbReference type="Proteomes" id="UP000283834">
    <property type="component" value="Unassembled WGS sequence"/>
</dbReference>
<reference evidence="11 12" key="1">
    <citation type="submission" date="2018-08" db="EMBL/GenBank/DDBJ databases">
        <title>A genome reference for cultivated species of the human gut microbiota.</title>
        <authorList>
            <person name="Zou Y."/>
            <person name="Xue W."/>
            <person name="Luo G."/>
        </authorList>
    </citation>
    <scope>NUCLEOTIDE SEQUENCE [LARGE SCALE GENOMIC DNA]</scope>
    <source>
        <strain evidence="8 11">AF19-16AC</strain>
        <strain evidence="10 12">AM21-18</strain>
        <strain evidence="9 13">AM32-6</strain>
    </source>
</reference>
<evidence type="ECO:0000256" key="1">
    <source>
        <dbReference type="ARBA" id="ARBA00011046"/>
    </source>
</evidence>
<dbReference type="SUPFAM" id="SSF46785">
    <property type="entry name" value="Winged helix' DNA-binding domain"/>
    <property type="match status" value="1"/>
</dbReference>
<reference evidence="6" key="5">
    <citation type="submission" date="2022-12" db="EMBL/GenBank/DDBJ databases">
        <title>Genome of R. gnavus strain RSHDN_120.</title>
        <authorList>
            <person name="Abdugheni R."/>
        </authorList>
    </citation>
    <scope>NUCLEOTIDE SEQUENCE</scope>
    <source>
        <strain evidence="6">RSHDN_120</strain>
    </source>
</reference>
<comment type="caution">
    <text evidence="9">The sequence shown here is derived from an EMBL/GenBank/DDBJ whole genome shotgun (WGS) entry which is preliminary data.</text>
</comment>
<evidence type="ECO:0000313" key="13">
    <source>
        <dbReference type="Proteomes" id="UP000284472"/>
    </source>
</evidence>
<dbReference type="Proteomes" id="UP001149331">
    <property type="component" value="Unassembled WGS sequence"/>
</dbReference>
<evidence type="ECO:0000256" key="3">
    <source>
        <dbReference type="ARBA" id="ARBA00023125"/>
    </source>
</evidence>
<dbReference type="GO" id="GO:0003677">
    <property type="term" value="F:DNA binding"/>
    <property type="evidence" value="ECO:0007669"/>
    <property type="project" value="UniProtKB-KW"/>
</dbReference>
<dbReference type="InterPro" id="IPR036390">
    <property type="entry name" value="WH_DNA-bd_sf"/>
</dbReference>
<evidence type="ECO:0000313" key="8">
    <source>
        <dbReference type="EMBL" id="RGT36657.1"/>
    </source>
</evidence>
<accession>A0A3E4K5R7</accession>
<sequence length="129" mass="15063">MDKLPQISEAEYEIMKIIWDESPISTNSICEKVPSIHNWSNKTVHTLLSRLVSKHVISYEQKRRMYYYFPIISKNKYLSQENHNFLSRFYDGEMAPLLSSLLSNAQLSDSDLKNMYHLIDSKLNGGDET</sequence>
<dbReference type="EMBL" id="QRIS01000005">
    <property type="protein sequence ID" value="RHG87274.1"/>
    <property type="molecule type" value="Genomic_DNA"/>
</dbReference>
<evidence type="ECO:0000313" key="10">
    <source>
        <dbReference type="EMBL" id="RHG87274.1"/>
    </source>
</evidence>
<dbReference type="Proteomes" id="UP001297370">
    <property type="component" value="Unassembled WGS sequence"/>
</dbReference>
<dbReference type="PIRSF" id="PIRSF019455">
    <property type="entry name" value="CopR_AtkY"/>
    <property type="match status" value="1"/>
</dbReference>
<name>A0A3E4K5R7_MEDGN</name>
<organism evidence="9 13">
    <name type="scientific">Mediterraneibacter gnavus</name>
    <name type="common">Ruminococcus gnavus</name>
    <dbReference type="NCBI Taxonomy" id="33038"/>
    <lineage>
        <taxon>Bacteria</taxon>
        <taxon>Bacillati</taxon>
        <taxon>Bacillota</taxon>
        <taxon>Clostridia</taxon>
        <taxon>Lachnospirales</taxon>
        <taxon>Lachnospiraceae</taxon>
        <taxon>Mediterraneibacter</taxon>
    </lineage>
</organism>
<evidence type="ECO:0000313" key="7">
    <source>
        <dbReference type="EMBL" id="NSI20674.1"/>
    </source>
</evidence>
<keyword evidence="4" id="KW-0804">Transcription</keyword>
<dbReference type="Gene3D" id="1.10.10.10">
    <property type="entry name" value="Winged helix-like DNA-binding domain superfamily/Winged helix DNA-binding domain"/>
    <property type="match status" value="1"/>
</dbReference>
<dbReference type="Proteomes" id="UP001296643">
    <property type="component" value="Unassembled WGS sequence"/>
</dbReference>
<evidence type="ECO:0000313" key="5">
    <source>
        <dbReference type="EMBL" id="MCB5620755.1"/>
    </source>
</evidence>
<proteinExistence type="inferred from homology"/>
<dbReference type="InterPro" id="IPR036388">
    <property type="entry name" value="WH-like_DNA-bd_sf"/>
</dbReference>
<evidence type="ECO:0000256" key="4">
    <source>
        <dbReference type="ARBA" id="ARBA00023163"/>
    </source>
</evidence>
<reference evidence="7" key="2">
    <citation type="journal article" date="2020" name="Cell Host Microbe">
        <title>Functional and Genomic Variation between Human-Derived Isolates of Lachnospiraceae Reveals Inter- and Intra-Species Diversity.</title>
        <authorList>
            <person name="Sorbara M.T."/>
            <person name="Littmann E.R."/>
            <person name="Fontana E."/>
            <person name="Moody T.U."/>
            <person name="Kohout C.E."/>
            <person name="Gjonbalaj M."/>
            <person name="Eaton V."/>
            <person name="Seok R."/>
            <person name="Leiner I.M."/>
            <person name="Pamer E.G."/>
        </authorList>
    </citation>
    <scope>NUCLEOTIDE SEQUENCE</scope>
    <source>
        <strain evidence="7">MSK.22.53</strain>
    </source>
</reference>
<dbReference type="EMBL" id="JAJBOM010000033">
    <property type="protein sequence ID" value="MCB5620755.1"/>
    <property type="molecule type" value="Genomic_DNA"/>
</dbReference>
<evidence type="ECO:0000256" key="2">
    <source>
        <dbReference type="ARBA" id="ARBA00023015"/>
    </source>
</evidence>
<reference evidence="5" key="4">
    <citation type="submission" date="2021-10" db="EMBL/GenBank/DDBJ databases">
        <title>Collection of gut derived symbiotic bacterial strains cultured from healthy donors.</title>
        <authorList>
            <person name="Lin H."/>
            <person name="Littmann E."/>
            <person name="Claire K."/>
            <person name="Pamer E."/>
        </authorList>
    </citation>
    <scope>NUCLEOTIDE SEQUENCE</scope>
    <source>
        <strain evidence="5">MSK.23.18</strain>
    </source>
</reference>
<evidence type="ECO:0000313" key="11">
    <source>
        <dbReference type="Proteomes" id="UP000283834"/>
    </source>
</evidence>
<comment type="similarity">
    <text evidence="1">Belongs to the BlaI transcriptional regulatory family.</text>
</comment>
<dbReference type="AlphaFoldDB" id="A0A3E4K5R7"/>
<gene>
    <name evidence="10" type="ORF">DW243_03975</name>
    <name evidence="9" type="ORF">DW812_11935</name>
    <name evidence="8" type="ORF">DWX36_13525</name>
    <name evidence="7" type="ORF">G4958_15295</name>
    <name evidence="5" type="ORF">LIQ08_16610</name>
    <name evidence="6" type="ORF">O4N78_08790</name>
</gene>
<keyword evidence="2" id="KW-0805">Transcription regulation</keyword>
<dbReference type="RefSeq" id="WP_117636546.1">
    <property type="nucleotide sequence ID" value="NZ_BAABXJ010000001.1"/>
</dbReference>
<dbReference type="EMBL" id="JAPZEG010000009">
    <property type="protein sequence ID" value="MDE1203662.1"/>
    <property type="molecule type" value="Genomic_DNA"/>
</dbReference>
<protein>
    <submittedName>
        <fullName evidence="9">BlaI/MecI/CopY family transcriptional regulator</fullName>
    </submittedName>
</protein>
<dbReference type="Proteomes" id="UP000283981">
    <property type="component" value="Unassembled WGS sequence"/>
</dbReference>
<dbReference type="EMBL" id="JAAIRM010000039">
    <property type="protein sequence ID" value="NSI20674.1"/>
    <property type="molecule type" value="Genomic_DNA"/>
</dbReference>
<evidence type="ECO:0000313" key="6">
    <source>
        <dbReference type="EMBL" id="MDE1203662.1"/>
    </source>
</evidence>
<evidence type="ECO:0000313" key="12">
    <source>
        <dbReference type="Proteomes" id="UP000283981"/>
    </source>
</evidence>
<dbReference type="GO" id="GO:0045892">
    <property type="term" value="P:negative regulation of DNA-templated transcription"/>
    <property type="evidence" value="ECO:0007669"/>
    <property type="project" value="InterPro"/>
</dbReference>
<keyword evidence="3" id="KW-0238">DNA-binding</keyword>
<dbReference type="Pfam" id="PF03965">
    <property type="entry name" value="Penicillinase_R"/>
    <property type="match status" value="1"/>
</dbReference>
<evidence type="ECO:0000313" key="9">
    <source>
        <dbReference type="EMBL" id="RHD04655.1"/>
    </source>
</evidence>
<reference evidence="7" key="3">
    <citation type="submission" date="2020-02" db="EMBL/GenBank/DDBJ databases">
        <authorList>
            <person name="Littmann E."/>
            <person name="Sorbara M."/>
        </authorList>
    </citation>
    <scope>NUCLEOTIDE SEQUENCE</scope>
    <source>
        <strain evidence="7">MSK.22.53</strain>
    </source>
</reference>
<dbReference type="Gene3D" id="1.10.4040.10">
    <property type="entry name" value="Penicillinase repressor domain"/>
    <property type="match status" value="1"/>
</dbReference>
<dbReference type="EMBL" id="QRWQ01000016">
    <property type="protein sequence ID" value="RGT36657.1"/>
    <property type="molecule type" value="Genomic_DNA"/>
</dbReference>
<dbReference type="EMBL" id="QSIR01000018">
    <property type="protein sequence ID" value="RHD04655.1"/>
    <property type="molecule type" value="Genomic_DNA"/>
</dbReference>